<dbReference type="Proteomes" id="UP000520770">
    <property type="component" value="Unassembled WGS sequence"/>
</dbReference>
<evidence type="ECO:0000256" key="2">
    <source>
        <dbReference type="ARBA" id="ARBA00022989"/>
    </source>
</evidence>
<feature type="transmembrane region" description="Helical" evidence="4">
    <location>
        <begin position="291"/>
        <end position="310"/>
    </location>
</feature>
<name>A0A7W6TJ44_9HYPH</name>
<keyword evidence="10" id="KW-1185">Reference proteome</keyword>
<proteinExistence type="predicted"/>
<dbReference type="Proteomes" id="UP000576087">
    <property type="component" value="Unassembled WGS sequence"/>
</dbReference>
<evidence type="ECO:0000313" key="8">
    <source>
        <dbReference type="EMBL" id="MBB4447701.1"/>
    </source>
</evidence>
<evidence type="ECO:0000256" key="4">
    <source>
        <dbReference type="SAM" id="Phobius"/>
    </source>
</evidence>
<dbReference type="Proteomes" id="UP000524535">
    <property type="component" value="Unassembled WGS sequence"/>
</dbReference>
<sequence>MSRQTLTTVMAPLLGLFILSVGNSFLSSLTTLRLDAAGASPAMIGVVSSAYFVGLTLGAMFHDRLIVRIGHIRAYASFASLGVVSILMQVLSADWMLWILVRLIYGWTTVGVFLVIESWLLLVADQTVRGRFLALYMIAFYGAGAVGQALLGTVDGLGEFAPFIAAAMLASLSVLPIVILPREMPLMERVEALKPLQLFQMSPSGVIGCFGSGVAIAAVYTLFPLYLQTIGMPVDEVGMMMACVILGAMVLQYPVGRWSDKQDRRVVLITLAFACLLLCAAVLLLPHNATTLMITLFLLGGGIFAIYPVSISFSADRASAASLVPMIQGMLLVNSLGSAISPISISAVMSAFGASGLFWSLAVLKILMVIFFIWRRGARPEATQVAPFAPATAMSPIGAEIRVTDEMIQGVKEHDAEAEEPPVRHASSLG</sequence>
<dbReference type="InterPro" id="IPR020846">
    <property type="entry name" value="MFS_dom"/>
</dbReference>
<organism evidence="7 10">
    <name type="scientific">Aliirhizobium cellulosilyticum</name>
    <dbReference type="NCBI Taxonomy" id="393664"/>
    <lineage>
        <taxon>Bacteria</taxon>
        <taxon>Pseudomonadati</taxon>
        <taxon>Pseudomonadota</taxon>
        <taxon>Alphaproteobacteria</taxon>
        <taxon>Hyphomicrobiales</taxon>
        <taxon>Rhizobiaceae</taxon>
        <taxon>Aliirhizobium</taxon>
    </lineage>
</organism>
<dbReference type="InterPro" id="IPR011701">
    <property type="entry name" value="MFS"/>
</dbReference>
<accession>A0A7W6TJ44</accession>
<comment type="caution">
    <text evidence="7">The sequence shown here is derived from an EMBL/GenBank/DDBJ whole genome shotgun (WGS) entry which is preliminary data.</text>
</comment>
<feature type="transmembrane region" description="Helical" evidence="4">
    <location>
        <begin position="104"/>
        <end position="122"/>
    </location>
</feature>
<keyword evidence="1 4" id="KW-0812">Transmembrane</keyword>
<dbReference type="EMBL" id="JACIGY010000005">
    <property type="protein sequence ID" value="MBB4413360.1"/>
    <property type="molecule type" value="Genomic_DNA"/>
</dbReference>
<feature type="transmembrane region" description="Helical" evidence="4">
    <location>
        <begin position="201"/>
        <end position="225"/>
    </location>
</feature>
<dbReference type="PANTHER" id="PTHR23521">
    <property type="entry name" value="TRANSPORTER MFS SUPERFAMILY"/>
    <property type="match status" value="1"/>
</dbReference>
<dbReference type="Pfam" id="PF07690">
    <property type="entry name" value="MFS_1"/>
    <property type="match status" value="1"/>
</dbReference>
<feature type="transmembrane region" description="Helical" evidence="4">
    <location>
        <begin position="237"/>
        <end position="254"/>
    </location>
</feature>
<protein>
    <submittedName>
        <fullName evidence="7">MFS family permease</fullName>
    </submittedName>
</protein>
<dbReference type="SUPFAM" id="SSF103473">
    <property type="entry name" value="MFS general substrate transporter"/>
    <property type="match status" value="1"/>
</dbReference>
<dbReference type="CDD" id="cd17477">
    <property type="entry name" value="MFS_YcaD_like"/>
    <property type="match status" value="1"/>
</dbReference>
<dbReference type="GO" id="GO:0022857">
    <property type="term" value="F:transmembrane transporter activity"/>
    <property type="evidence" value="ECO:0007669"/>
    <property type="project" value="InterPro"/>
</dbReference>
<feature type="transmembrane region" description="Helical" evidence="4">
    <location>
        <begin position="160"/>
        <end position="180"/>
    </location>
</feature>
<evidence type="ECO:0000313" key="9">
    <source>
        <dbReference type="Proteomes" id="UP000520770"/>
    </source>
</evidence>
<evidence type="ECO:0000313" key="6">
    <source>
        <dbReference type="EMBL" id="MBB4350182.1"/>
    </source>
</evidence>
<dbReference type="PANTHER" id="PTHR23521:SF3">
    <property type="entry name" value="MFS TRANSPORTER"/>
    <property type="match status" value="1"/>
</dbReference>
<feature type="transmembrane region" description="Helical" evidence="4">
    <location>
        <begin position="134"/>
        <end position="154"/>
    </location>
</feature>
<feature type="transmembrane region" description="Helical" evidence="4">
    <location>
        <begin position="74"/>
        <end position="98"/>
    </location>
</feature>
<evidence type="ECO:0000256" key="3">
    <source>
        <dbReference type="ARBA" id="ARBA00023136"/>
    </source>
</evidence>
<evidence type="ECO:0000256" key="1">
    <source>
        <dbReference type="ARBA" id="ARBA00022692"/>
    </source>
</evidence>
<dbReference type="RefSeq" id="WP_183826650.1">
    <property type="nucleotide sequence ID" value="NZ_JACIGW010000004.1"/>
</dbReference>
<dbReference type="Gene3D" id="1.20.1250.20">
    <property type="entry name" value="MFS general substrate transporter like domains"/>
    <property type="match status" value="2"/>
</dbReference>
<feature type="transmembrane region" description="Helical" evidence="4">
    <location>
        <begin position="331"/>
        <end position="351"/>
    </location>
</feature>
<evidence type="ECO:0000259" key="5">
    <source>
        <dbReference type="PROSITE" id="PS50850"/>
    </source>
</evidence>
<dbReference type="EMBL" id="JACIHM010000005">
    <property type="protein sequence ID" value="MBB4447701.1"/>
    <property type="molecule type" value="Genomic_DNA"/>
</dbReference>
<feature type="domain" description="Major facilitator superfamily (MFS) profile" evidence="5">
    <location>
        <begin position="8"/>
        <end position="380"/>
    </location>
</feature>
<evidence type="ECO:0000313" key="10">
    <source>
        <dbReference type="Proteomes" id="UP000524535"/>
    </source>
</evidence>
<dbReference type="EMBL" id="JACIGW010000004">
    <property type="protein sequence ID" value="MBB4350182.1"/>
    <property type="molecule type" value="Genomic_DNA"/>
</dbReference>
<feature type="transmembrane region" description="Helical" evidence="4">
    <location>
        <begin position="357"/>
        <end position="374"/>
    </location>
</feature>
<feature type="transmembrane region" description="Helical" evidence="4">
    <location>
        <begin position="266"/>
        <end position="285"/>
    </location>
</feature>
<dbReference type="InterPro" id="IPR047200">
    <property type="entry name" value="MFS_YcaD-like"/>
</dbReference>
<dbReference type="GO" id="GO:0005886">
    <property type="term" value="C:plasma membrane"/>
    <property type="evidence" value="ECO:0007669"/>
    <property type="project" value="TreeGrafter"/>
</dbReference>
<reference evidence="9 10" key="1">
    <citation type="submission" date="2020-08" db="EMBL/GenBank/DDBJ databases">
        <title>Genomic Encyclopedia of Type Strains, Phase IV (KMG-V): Genome sequencing to study the core and pangenomes of soil and plant-associated prokaryotes.</title>
        <authorList>
            <person name="Whitman W."/>
        </authorList>
    </citation>
    <scope>NUCLEOTIDE SEQUENCE [LARGE SCALE GENOMIC DNA]</scope>
    <source>
        <strain evidence="7 10">SEMIA 444</strain>
        <strain evidence="6 9">SEMIA 448</strain>
        <strain evidence="8 11">SEMIA 452</strain>
    </source>
</reference>
<feature type="transmembrane region" description="Helical" evidence="4">
    <location>
        <begin position="42"/>
        <end position="62"/>
    </location>
</feature>
<keyword evidence="2 4" id="KW-1133">Transmembrane helix</keyword>
<dbReference type="PROSITE" id="PS50850">
    <property type="entry name" value="MFS"/>
    <property type="match status" value="1"/>
</dbReference>
<dbReference type="AlphaFoldDB" id="A0A7W6TJ44"/>
<dbReference type="InterPro" id="IPR036259">
    <property type="entry name" value="MFS_trans_sf"/>
</dbReference>
<evidence type="ECO:0000313" key="11">
    <source>
        <dbReference type="Proteomes" id="UP000576087"/>
    </source>
</evidence>
<keyword evidence="3 4" id="KW-0472">Membrane</keyword>
<evidence type="ECO:0000313" key="7">
    <source>
        <dbReference type="EMBL" id="MBB4413360.1"/>
    </source>
</evidence>
<gene>
    <name evidence="7" type="ORF">GGE31_003886</name>
    <name evidence="6" type="ORF">GGE33_003945</name>
    <name evidence="8" type="ORF">GGE35_003536</name>
</gene>